<protein>
    <submittedName>
        <fullName evidence="1">Uncharacterized protein</fullName>
    </submittedName>
</protein>
<keyword evidence="2" id="KW-1185">Reference proteome</keyword>
<gene>
    <name evidence="1" type="ORF">ICC18_06945</name>
</gene>
<name>A0A926KPF8_9BACL</name>
<organism evidence="1 2">
    <name type="scientific">Paenibacillus sedimenti</name>
    <dbReference type="NCBI Taxonomy" id="2770274"/>
    <lineage>
        <taxon>Bacteria</taxon>
        <taxon>Bacillati</taxon>
        <taxon>Bacillota</taxon>
        <taxon>Bacilli</taxon>
        <taxon>Bacillales</taxon>
        <taxon>Paenibacillaceae</taxon>
        <taxon>Paenibacillus</taxon>
    </lineage>
</organism>
<dbReference type="RefSeq" id="WP_188173629.1">
    <property type="nucleotide sequence ID" value="NZ_JACVVD010000002.1"/>
</dbReference>
<reference evidence="1" key="1">
    <citation type="submission" date="2020-09" db="EMBL/GenBank/DDBJ databases">
        <title>Draft Genome Sequence of Paenibacillus sp. WST5.</title>
        <authorList>
            <person name="Bao Z."/>
        </authorList>
    </citation>
    <scope>NUCLEOTIDE SEQUENCE</scope>
    <source>
        <strain evidence="1">WST5</strain>
    </source>
</reference>
<sequence>MWYEEIGAGVQRNPFDLKNGFVLKVAVSKTGIKNNINEAEIYKNFKSSLKSHLAKVIDHGHG</sequence>
<dbReference type="EMBL" id="JACVVD010000002">
    <property type="protein sequence ID" value="MBD0379844.1"/>
    <property type="molecule type" value="Genomic_DNA"/>
</dbReference>
<evidence type="ECO:0000313" key="1">
    <source>
        <dbReference type="EMBL" id="MBD0379844.1"/>
    </source>
</evidence>
<dbReference type="AlphaFoldDB" id="A0A926KPF8"/>
<accession>A0A926KPF8</accession>
<proteinExistence type="predicted"/>
<dbReference type="Proteomes" id="UP000650466">
    <property type="component" value="Unassembled WGS sequence"/>
</dbReference>
<evidence type="ECO:0000313" key="2">
    <source>
        <dbReference type="Proteomes" id="UP000650466"/>
    </source>
</evidence>
<comment type="caution">
    <text evidence="1">The sequence shown here is derived from an EMBL/GenBank/DDBJ whole genome shotgun (WGS) entry which is preliminary data.</text>
</comment>